<evidence type="ECO:0000313" key="3">
    <source>
        <dbReference type="Proteomes" id="UP000648077"/>
    </source>
</evidence>
<accession>A0A6M9X6E0</accession>
<sequence>MKSYLQEFHILIKYILFIFYVISFVFISYNFNKLFILFINKIIKPIFIENVETSLAVLAIYIGSIIIVSFIFDLLYFIMVHKIYDNFYNLSPFLTLLTGLYTTFISMFNFPKLFLENHNKEFKKNLPIAMEPWNNHFFVIFLFLVIATFTLNFLKSRQDIKEKEAKKYLIYREIQIEKPKYKYIEKTSYKEGNYNEKIRR</sequence>
<keyword evidence="1" id="KW-0472">Membrane</keyword>
<dbReference type="EMBL" id="JACGQI010000007">
    <property type="protein sequence ID" value="MBF2229941.1"/>
    <property type="molecule type" value="Genomic_DNA"/>
</dbReference>
<feature type="transmembrane region" description="Helical" evidence="1">
    <location>
        <begin position="12"/>
        <end position="31"/>
    </location>
</feature>
<name>A0A6M9X6E0_STAEP</name>
<feature type="transmembrane region" description="Helical" evidence="1">
    <location>
        <begin position="90"/>
        <end position="110"/>
    </location>
</feature>
<gene>
    <name evidence="2" type="ORF">H3963_05780</name>
</gene>
<proteinExistence type="predicted"/>
<organism evidence="2 3">
    <name type="scientific">Staphylococcus epidermidis</name>
    <dbReference type="NCBI Taxonomy" id="1282"/>
    <lineage>
        <taxon>Bacteria</taxon>
        <taxon>Bacillati</taxon>
        <taxon>Bacillota</taxon>
        <taxon>Bacilli</taxon>
        <taxon>Bacillales</taxon>
        <taxon>Staphylococcaceae</taxon>
        <taxon>Staphylococcus</taxon>
    </lineage>
</organism>
<dbReference type="Proteomes" id="UP000648077">
    <property type="component" value="Unassembled WGS sequence"/>
</dbReference>
<protein>
    <submittedName>
        <fullName evidence="2">Uncharacterized protein</fullName>
    </submittedName>
</protein>
<reference evidence="2" key="1">
    <citation type="submission" date="2020-08" db="EMBL/GenBank/DDBJ databases">
        <title>Changes in the skin microbiome associated with squamous cell carcinoma in transplant recipients.</title>
        <authorList>
            <person name="Zaugg J."/>
            <person name="Krueger A."/>
            <person name="Lachner N."/>
        </authorList>
    </citation>
    <scope>NUCLEOTIDE SEQUENCE</scope>
    <source>
        <strain evidence="2">R5988</strain>
    </source>
</reference>
<feature type="transmembrane region" description="Helical" evidence="1">
    <location>
        <begin position="136"/>
        <end position="154"/>
    </location>
</feature>
<comment type="caution">
    <text evidence="2">The sequence shown here is derived from an EMBL/GenBank/DDBJ whole genome shotgun (WGS) entry which is preliminary data.</text>
</comment>
<feature type="transmembrane region" description="Helical" evidence="1">
    <location>
        <begin position="55"/>
        <end position="78"/>
    </location>
</feature>
<evidence type="ECO:0000313" key="2">
    <source>
        <dbReference type="EMBL" id="MBF2229941.1"/>
    </source>
</evidence>
<evidence type="ECO:0000256" key="1">
    <source>
        <dbReference type="SAM" id="Phobius"/>
    </source>
</evidence>
<keyword evidence="1" id="KW-1133">Transmembrane helix</keyword>
<dbReference type="AlphaFoldDB" id="A0A6M9X6E0"/>
<dbReference type="RefSeq" id="WP_012112670.1">
    <property type="nucleotide sequence ID" value="NZ_CAJUUW010000028.1"/>
</dbReference>
<keyword evidence="1" id="KW-0812">Transmembrane</keyword>